<dbReference type="Pfam" id="PF00076">
    <property type="entry name" value="RRM_1"/>
    <property type="match status" value="3"/>
</dbReference>
<dbReference type="CDD" id="cd12631">
    <property type="entry name" value="RRM1_CELF1_2_Bruno"/>
    <property type="match status" value="1"/>
</dbReference>
<dbReference type="Proteomes" id="UP000594260">
    <property type="component" value="Unplaced"/>
</dbReference>
<dbReference type="GO" id="GO:0003723">
    <property type="term" value="F:RNA binding"/>
    <property type="evidence" value="ECO:0007669"/>
    <property type="project" value="UniProtKB-UniRule"/>
</dbReference>
<dbReference type="PROSITE" id="PS50102">
    <property type="entry name" value="RRM"/>
    <property type="match status" value="3"/>
</dbReference>
<dbReference type="KEGG" id="vde:111243510"/>
<dbReference type="InterPro" id="IPR035979">
    <property type="entry name" value="RBD_domain_sf"/>
</dbReference>
<evidence type="ECO:0000256" key="4">
    <source>
        <dbReference type="PROSITE-ProRule" id="PRU00176"/>
    </source>
</evidence>
<accession>A0A7M7J0I2</accession>
<dbReference type="OrthoDB" id="267048at2759"/>
<evidence type="ECO:0000256" key="2">
    <source>
        <dbReference type="ARBA" id="ARBA00022737"/>
    </source>
</evidence>
<dbReference type="Gene3D" id="3.30.70.330">
    <property type="match status" value="3"/>
</dbReference>
<evidence type="ECO:0000313" key="7">
    <source>
        <dbReference type="EnsemblMetazoa" id="XP_022644918"/>
    </source>
</evidence>
<keyword evidence="3 4" id="KW-0694">RNA-binding</keyword>
<sequence>MITKGGGGGDALLCPHFIVRQASPTGPTALSPTQRQGSNRPDTDSVVTRRSGLPIVWAVFWLFVESATGVVYLPALRLAVSSSSDFIDIVRSVSPAMSTAQAIADSVPCQLARLDTLATTLLPPEGSASATSTEPEKQKGDREEMNSPVQHQEAAQPQPDADAIKMFVGQIPRSWDENELRNLFEDFGKVHSINVLRDKATGNSRGCCFVTFYTRKAALDAQNEMHNIKTLPGMHHPIQMKPADSENRNERKLFIGMLSKECGEAEVRMMFSSFGTIEECTVLRDSQSQSKGCAFVTYSTRQCAINAIKAMNHSQTMKGCSNPLVVKFADTQKEKDQKKQQQMINSLWNMANIVNLSAAAPAAHQPPATAYMPQNSFGGFAQATAVPNIAQLATLVAANGGTGVSGVSQYSTTSPQPASVVSIAGHPAATAAVTASPAGGDVNTAANLQSIAALAQLANSPAAQTGGGLNQVVMQNLASALASAAAQTNGSSSGNSSLSGVSSLSPVSLNSLANGMANHHQDLAQTYHPATAVPAASFVNLAIQNPAGKQVEGPDGANLFIYHLPQEFGDMDLVQTFLPFGQVISAKVFIDKQTNLSKCFGFVSYATPISAQAAIQSMNGFQIGAKRLKVQLKRSKDQAGTPY</sequence>
<evidence type="ECO:0000256" key="3">
    <source>
        <dbReference type="ARBA" id="ARBA00022884"/>
    </source>
</evidence>
<dbReference type="FunFam" id="3.30.70.330:FF:000016">
    <property type="entry name" value="CUGBP Elav-like family member 1 isoform 2"/>
    <property type="match status" value="1"/>
</dbReference>
<feature type="compositionally biased region" description="Basic and acidic residues" evidence="5">
    <location>
        <begin position="134"/>
        <end position="145"/>
    </location>
</feature>
<dbReference type="FunFam" id="3.30.70.330:FF:000013">
    <property type="entry name" value="CUGBP Elav-like family member 1 isoform 2"/>
    <property type="match status" value="1"/>
</dbReference>
<dbReference type="SMART" id="SM00360">
    <property type="entry name" value="RRM"/>
    <property type="match status" value="3"/>
</dbReference>
<dbReference type="FunFam" id="3.30.70.330:FF:000322">
    <property type="entry name" value="CUGBP Elav-like family member 2"/>
    <property type="match status" value="1"/>
</dbReference>
<dbReference type="InterPro" id="IPR034196">
    <property type="entry name" value="CELF1/2_RRM1"/>
</dbReference>
<dbReference type="InterPro" id="IPR012677">
    <property type="entry name" value="Nucleotide-bd_a/b_plait_sf"/>
</dbReference>
<evidence type="ECO:0000313" key="8">
    <source>
        <dbReference type="Proteomes" id="UP000594260"/>
    </source>
</evidence>
<protein>
    <recommendedName>
        <fullName evidence="6">RRM domain-containing protein</fullName>
    </recommendedName>
</protein>
<comment type="similarity">
    <text evidence="1">Belongs to the CELF/BRUNOL family.</text>
</comment>
<dbReference type="InParanoid" id="A0A7M7J0I2"/>
<dbReference type="SUPFAM" id="SSF54928">
    <property type="entry name" value="RNA-binding domain, RBD"/>
    <property type="match status" value="2"/>
</dbReference>
<feature type="domain" description="RRM" evidence="6">
    <location>
        <begin position="557"/>
        <end position="635"/>
    </location>
</feature>
<keyword evidence="8" id="KW-1185">Reference proteome</keyword>
<name>A0A7M7J0I2_VARDE</name>
<dbReference type="AlphaFoldDB" id="A0A7M7J0I2"/>
<dbReference type="EnsemblMetazoa" id="XM_022789183">
    <property type="protein sequence ID" value="XP_022644918"/>
    <property type="gene ID" value="LOC111243510"/>
</dbReference>
<evidence type="ECO:0000256" key="1">
    <source>
        <dbReference type="ARBA" id="ARBA00009621"/>
    </source>
</evidence>
<feature type="region of interest" description="Disordered" evidence="5">
    <location>
        <begin position="25"/>
        <end position="46"/>
    </location>
</feature>
<keyword evidence="2" id="KW-0677">Repeat</keyword>
<dbReference type="FunCoup" id="A0A7M7J0I2">
    <property type="interactions" value="253"/>
</dbReference>
<evidence type="ECO:0000256" key="5">
    <source>
        <dbReference type="SAM" id="MobiDB-lite"/>
    </source>
</evidence>
<organism evidence="7 8">
    <name type="scientific">Varroa destructor</name>
    <name type="common">Honeybee mite</name>
    <dbReference type="NCBI Taxonomy" id="109461"/>
    <lineage>
        <taxon>Eukaryota</taxon>
        <taxon>Metazoa</taxon>
        <taxon>Ecdysozoa</taxon>
        <taxon>Arthropoda</taxon>
        <taxon>Chelicerata</taxon>
        <taxon>Arachnida</taxon>
        <taxon>Acari</taxon>
        <taxon>Parasitiformes</taxon>
        <taxon>Mesostigmata</taxon>
        <taxon>Gamasina</taxon>
        <taxon>Dermanyssoidea</taxon>
        <taxon>Varroidae</taxon>
        <taxon>Varroa</taxon>
    </lineage>
</organism>
<dbReference type="InterPro" id="IPR000504">
    <property type="entry name" value="RRM_dom"/>
</dbReference>
<dbReference type="RefSeq" id="XP_022644918.1">
    <property type="nucleotide sequence ID" value="XM_022789183.1"/>
</dbReference>
<dbReference type="PANTHER" id="PTHR24012">
    <property type="entry name" value="RNA BINDING PROTEIN"/>
    <property type="match status" value="1"/>
</dbReference>
<proteinExistence type="inferred from homology"/>
<evidence type="ECO:0000259" key="6">
    <source>
        <dbReference type="PROSITE" id="PS50102"/>
    </source>
</evidence>
<dbReference type="GeneID" id="111243510"/>
<reference evidence="7" key="1">
    <citation type="submission" date="2021-01" db="UniProtKB">
        <authorList>
            <consortium name="EnsemblMetazoa"/>
        </authorList>
    </citation>
    <scope>IDENTIFICATION</scope>
</reference>
<feature type="domain" description="RRM" evidence="6">
    <location>
        <begin position="251"/>
        <end position="331"/>
    </location>
</feature>
<dbReference type="OMA" id="RQWNEVD"/>
<feature type="domain" description="RRM" evidence="6">
    <location>
        <begin position="164"/>
        <end position="245"/>
    </location>
</feature>
<feature type="region of interest" description="Disordered" evidence="5">
    <location>
        <begin position="122"/>
        <end position="160"/>
    </location>
</feature>